<dbReference type="Pfam" id="PF01252">
    <property type="entry name" value="Peptidase_A8"/>
    <property type="match status" value="1"/>
</dbReference>
<organism evidence="12 13">
    <name type="scientific">Aciditerrimonas ferrireducens</name>
    <dbReference type="NCBI Taxonomy" id="667306"/>
    <lineage>
        <taxon>Bacteria</taxon>
        <taxon>Bacillati</taxon>
        <taxon>Actinomycetota</taxon>
        <taxon>Acidimicrobiia</taxon>
        <taxon>Acidimicrobiales</taxon>
        <taxon>Acidimicrobiaceae</taxon>
        <taxon>Aciditerrimonas</taxon>
    </lineage>
</organism>
<feature type="active site" evidence="9">
    <location>
        <position position="142"/>
    </location>
</feature>
<evidence type="ECO:0000256" key="10">
    <source>
        <dbReference type="RuleBase" id="RU000594"/>
    </source>
</evidence>
<comment type="pathway">
    <text evidence="9">Protein modification; lipoprotein biosynthesis (signal peptide cleavage).</text>
</comment>
<keyword evidence="3 9" id="KW-0645">Protease</keyword>
<proteinExistence type="inferred from homology"/>
<feature type="transmembrane region" description="Helical" evidence="9">
    <location>
        <begin position="135"/>
        <end position="157"/>
    </location>
</feature>
<evidence type="ECO:0000256" key="5">
    <source>
        <dbReference type="ARBA" id="ARBA00022750"/>
    </source>
</evidence>
<keyword evidence="5 9" id="KW-0064">Aspartyl protease</keyword>
<feature type="active site" evidence="9">
    <location>
        <position position="128"/>
    </location>
</feature>
<evidence type="ECO:0000256" key="2">
    <source>
        <dbReference type="ARBA" id="ARBA00022475"/>
    </source>
</evidence>
<evidence type="ECO:0000256" key="3">
    <source>
        <dbReference type="ARBA" id="ARBA00022670"/>
    </source>
</evidence>
<comment type="caution">
    <text evidence="12">The sequence shown here is derived from an EMBL/GenBank/DDBJ whole genome shotgun (WGS) entry which is preliminary data.</text>
</comment>
<comment type="similarity">
    <text evidence="1 9 11">Belongs to the peptidase A8 family.</text>
</comment>
<keyword evidence="13" id="KW-1185">Reference proteome</keyword>
<evidence type="ECO:0000256" key="8">
    <source>
        <dbReference type="ARBA" id="ARBA00023136"/>
    </source>
</evidence>
<evidence type="ECO:0000313" key="13">
    <source>
        <dbReference type="Proteomes" id="UP001589788"/>
    </source>
</evidence>
<dbReference type="EMBL" id="JBHLYQ010000037">
    <property type="protein sequence ID" value="MFC0081561.1"/>
    <property type="molecule type" value="Genomic_DNA"/>
</dbReference>
<evidence type="ECO:0000256" key="7">
    <source>
        <dbReference type="ARBA" id="ARBA00022989"/>
    </source>
</evidence>
<sequence>MSGNDGVSRTRGSGRRRLAVVAAVAVVVVIADQFSTSWAVDRLRRGPMHVFGPLSFQLAVNTGSAFGIGRGWAPVIGALAVLVVVALVGVSRRLQSTWQALAMGLVVGGALGNLYDRVFRHFHGGVVDFIALGFWPTFNVADAGITIGVIILAWTWLVRPSHRGARSEAQADR</sequence>
<keyword evidence="4 9" id="KW-0812">Transmembrane</keyword>
<evidence type="ECO:0000256" key="9">
    <source>
        <dbReference type="HAMAP-Rule" id="MF_00161"/>
    </source>
</evidence>
<dbReference type="NCBIfam" id="TIGR00077">
    <property type="entry name" value="lspA"/>
    <property type="match status" value="1"/>
</dbReference>
<evidence type="ECO:0000256" key="1">
    <source>
        <dbReference type="ARBA" id="ARBA00006139"/>
    </source>
</evidence>
<keyword evidence="7 9" id="KW-1133">Transmembrane helix</keyword>
<feature type="transmembrane region" description="Helical" evidence="9">
    <location>
        <begin position="97"/>
        <end position="115"/>
    </location>
</feature>
<comment type="catalytic activity">
    <reaction evidence="9 10">
        <text>Release of signal peptides from bacterial membrane prolipoproteins. Hydrolyzes -Xaa-Yaa-Zaa-|-(S,diacylglyceryl)Cys-, in which Xaa is hydrophobic (preferably Leu), and Yaa (Ala or Ser) and Zaa (Gly or Ala) have small, neutral side chains.</text>
        <dbReference type="EC" id="3.4.23.36"/>
    </reaction>
</comment>
<dbReference type="GO" id="GO:0004190">
    <property type="term" value="F:aspartic-type endopeptidase activity"/>
    <property type="evidence" value="ECO:0007669"/>
    <property type="project" value="UniProtKB-EC"/>
</dbReference>
<evidence type="ECO:0000256" key="11">
    <source>
        <dbReference type="RuleBase" id="RU004181"/>
    </source>
</evidence>
<dbReference type="PROSITE" id="PS00855">
    <property type="entry name" value="SPASE_II"/>
    <property type="match status" value="1"/>
</dbReference>
<feature type="transmembrane region" description="Helical" evidence="9">
    <location>
        <begin position="18"/>
        <end position="40"/>
    </location>
</feature>
<dbReference type="Proteomes" id="UP001589788">
    <property type="component" value="Unassembled WGS sequence"/>
</dbReference>
<dbReference type="InterPro" id="IPR001872">
    <property type="entry name" value="Peptidase_A8"/>
</dbReference>
<accession>A0ABV6C1J7</accession>
<dbReference type="RefSeq" id="WP_377788843.1">
    <property type="nucleotide sequence ID" value="NZ_JBHLYQ010000037.1"/>
</dbReference>
<dbReference type="EC" id="3.4.23.36" evidence="9"/>
<gene>
    <name evidence="9 12" type="primary">lspA</name>
    <name evidence="12" type="ORF">ACFFRE_05295</name>
</gene>
<keyword evidence="2 9" id="KW-1003">Cell membrane</keyword>
<keyword evidence="8 9" id="KW-0472">Membrane</keyword>
<evidence type="ECO:0000256" key="4">
    <source>
        <dbReference type="ARBA" id="ARBA00022692"/>
    </source>
</evidence>
<comment type="function">
    <text evidence="9 10">This protein specifically catalyzes the removal of signal peptides from prolipoproteins.</text>
</comment>
<dbReference type="HAMAP" id="MF_00161">
    <property type="entry name" value="LspA"/>
    <property type="match status" value="1"/>
</dbReference>
<protein>
    <recommendedName>
        <fullName evidence="9">Lipoprotein signal peptidase</fullName>
        <ecNumber evidence="9">3.4.23.36</ecNumber>
    </recommendedName>
    <alternativeName>
        <fullName evidence="9">Prolipoprotein signal peptidase</fullName>
    </alternativeName>
    <alternativeName>
        <fullName evidence="9">Signal peptidase II</fullName>
        <shortName evidence="9">SPase II</shortName>
    </alternativeName>
</protein>
<name>A0ABV6C1J7_9ACTN</name>
<reference evidence="12 13" key="1">
    <citation type="submission" date="2024-09" db="EMBL/GenBank/DDBJ databases">
        <authorList>
            <person name="Sun Q."/>
            <person name="Mori K."/>
        </authorList>
    </citation>
    <scope>NUCLEOTIDE SEQUENCE [LARGE SCALE GENOMIC DNA]</scope>
    <source>
        <strain evidence="12 13">JCM 15389</strain>
    </source>
</reference>
<dbReference type="PANTHER" id="PTHR33695:SF1">
    <property type="entry name" value="LIPOPROTEIN SIGNAL PEPTIDASE"/>
    <property type="match status" value="1"/>
</dbReference>
<dbReference type="PRINTS" id="PR00781">
    <property type="entry name" value="LIPOSIGPTASE"/>
</dbReference>
<evidence type="ECO:0000313" key="12">
    <source>
        <dbReference type="EMBL" id="MFC0081561.1"/>
    </source>
</evidence>
<dbReference type="PANTHER" id="PTHR33695">
    <property type="entry name" value="LIPOPROTEIN SIGNAL PEPTIDASE"/>
    <property type="match status" value="1"/>
</dbReference>
<feature type="transmembrane region" description="Helical" evidence="9">
    <location>
        <begin position="71"/>
        <end position="90"/>
    </location>
</feature>
<keyword evidence="6 9" id="KW-0378">Hydrolase</keyword>
<comment type="subcellular location">
    <subcellularLocation>
        <location evidence="9">Cell membrane</location>
        <topology evidence="9">Multi-pass membrane protein</topology>
    </subcellularLocation>
</comment>
<evidence type="ECO:0000256" key="6">
    <source>
        <dbReference type="ARBA" id="ARBA00022801"/>
    </source>
</evidence>